<evidence type="ECO:0000313" key="1">
    <source>
        <dbReference type="EMBL" id="MBX37040.1"/>
    </source>
</evidence>
<reference evidence="1" key="1">
    <citation type="submission" date="2018-02" db="EMBL/GenBank/DDBJ databases">
        <title>Rhizophora mucronata_Transcriptome.</title>
        <authorList>
            <person name="Meera S.P."/>
            <person name="Sreeshan A."/>
            <person name="Augustine A."/>
        </authorList>
    </citation>
    <scope>NUCLEOTIDE SEQUENCE</scope>
    <source>
        <tissue evidence="1">Leaf</tissue>
    </source>
</reference>
<name>A0A2P2N3H4_RHIMU</name>
<dbReference type="EMBL" id="GGEC01056556">
    <property type="protein sequence ID" value="MBX37040.1"/>
    <property type="molecule type" value="Transcribed_RNA"/>
</dbReference>
<organism evidence="1">
    <name type="scientific">Rhizophora mucronata</name>
    <name type="common">Asiatic mangrove</name>
    <dbReference type="NCBI Taxonomy" id="61149"/>
    <lineage>
        <taxon>Eukaryota</taxon>
        <taxon>Viridiplantae</taxon>
        <taxon>Streptophyta</taxon>
        <taxon>Embryophyta</taxon>
        <taxon>Tracheophyta</taxon>
        <taxon>Spermatophyta</taxon>
        <taxon>Magnoliopsida</taxon>
        <taxon>eudicotyledons</taxon>
        <taxon>Gunneridae</taxon>
        <taxon>Pentapetalae</taxon>
        <taxon>rosids</taxon>
        <taxon>fabids</taxon>
        <taxon>Malpighiales</taxon>
        <taxon>Rhizophoraceae</taxon>
        <taxon>Rhizophora</taxon>
    </lineage>
</organism>
<proteinExistence type="predicted"/>
<accession>A0A2P2N3H4</accession>
<protein>
    <submittedName>
        <fullName evidence="1">Uncharacterized protein</fullName>
    </submittedName>
</protein>
<dbReference type="AlphaFoldDB" id="A0A2P2N3H4"/>
<sequence>MQTKSMQELSLFASEKINNSIAFFLTKREHIHTFLHSSSINLLWVKKIHISHLHKSAT</sequence>